<evidence type="ECO:0000256" key="2">
    <source>
        <dbReference type="ARBA" id="ARBA00007886"/>
    </source>
</evidence>
<evidence type="ECO:0000313" key="11">
    <source>
        <dbReference type="Proteomes" id="UP000198935"/>
    </source>
</evidence>
<dbReference type="InterPro" id="IPR038501">
    <property type="entry name" value="Spore_GerAC_C_sf"/>
</dbReference>
<comment type="similarity">
    <text evidence="2">Belongs to the GerABKC lipoprotein family.</text>
</comment>
<dbReference type="Pfam" id="PF25198">
    <property type="entry name" value="Spore_GerAC_N"/>
    <property type="match status" value="1"/>
</dbReference>
<keyword evidence="6" id="KW-0564">Palmitate</keyword>
<proteinExistence type="inferred from homology"/>
<keyword evidence="5" id="KW-0472">Membrane</keyword>
<dbReference type="AlphaFoldDB" id="A0A1H3H1T6"/>
<dbReference type="NCBIfam" id="TIGR02887">
    <property type="entry name" value="spore_ger_x_C"/>
    <property type="match status" value="1"/>
</dbReference>
<evidence type="ECO:0000256" key="7">
    <source>
        <dbReference type="ARBA" id="ARBA00023288"/>
    </source>
</evidence>
<feature type="domain" description="Spore germination protein N-terminal" evidence="9">
    <location>
        <begin position="25"/>
        <end position="193"/>
    </location>
</feature>
<gene>
    <name evidence="10" type="ORF">SAMN05421736_101347</name>
</gene>
<comment type="subcellular location">
    <subcellularLocation>
        <location evidence="1">Membrane</location>
        <topology evidence="1">Lipid-anchor</topology>
    </subcellularLocation>
</comment>
<dbReference type="STRING" id="1503961.SAMN05421736_101347"/>
<dbReference type="Pfam" id="PF05504">
    <property type="entry name" value="Spore_GerAC"/>
    <property type="match status" value="1"/>
</dbReference>
<protein>
    <submittedName>
        <fullName evidence="10">Spore germination protein KC</fullName>
    </submittedName>
</protein>
<evidence type="ECO:0000256" key="6">
    <source>
        <dbReference type="ARBA" id="ARBA00023139"/>
    </source>
</evidence>
<evidence type="ECO:0000259" key="9">
    <source>
        <dbReference type="Pfam" id="PF25198"/>
    </source>
</evidence>
<evidence type="ECO:0000313" key="10">
    <source>
        <dbReference type="EMBL" id="SDY09280.1"/>
    </source>
</evidence>
<evidence type="ECO:0000256" key="4">
    <source>
        <dbReference type="ARBA" id="ARBA00022729"/>
    </source>
</evidence>
<dbReference type="PANTHER" id="PTHR35789:SF1">
    <property type="entry name" value="SPORE GERMINATION PROTEIN B3"/>
    <property type="match status" value="1"/>
</dbReference>
<dbReference type="OrthoDB" id="9816067at2"/>
<dbReference type="InterPro" id="IPR008844">
    <property type="entry name" value="Spore_GerAC-like"/>
</dbReference>
<evidence type="ECO:0000256" key="5">
    <source>
        <dbReference type="ARBA" id="ARBA00023136"/>
    </source>
</evidence>
<dbReference type="InterPro" id="IPR046953">
    <property type="entry name" value="Spore_GerAC-like_C"/>
</dbReference>
<feature type="domain" description="Spore germination GerAC-like C-terminal" evidence="8">
    <location>
        <begin position="215"/>
        <end position="379"/>
    </location>
</feature>
<dbReference type="PROSITE" id="PS51257">
    <property type="entry name" value="PROKAR_LIPOPROTEIN"/>
    <property type="match status" value="1"/>
</dbReference>
<dbReference type="Proteomes" id="UP000198935">
    <property type="component" value="Unassembled WGS sequence"/>
</dbReference>
<sequence length="396" mass="44798">MMKLLRSIAIFIALTMLLSGCWSLTEINDNALVTIVFLDKGKDGNIELSLGFPLTSRMIPGDVGTAGKEGNIYTIVTKEDENVAAAYRKIQVDLTRRITWGHTRLVIFGYEFAKEGIADTVDFFVRQPEFHLSTHIMVAPGKARDIANLTPAFERFPSEVLQEFVNLEVALPVRVLDYKKAYEYGANMIVPLLTIGEEPMLSEENQVSTWVGSGGGAIFHQGKLVGELSLKDMRGAMWFQRISREAVITAPSPTDNKDVSIIVLESKIKKRPVIENGDAIHFKLKIEAEDDLISSSSNIDFTNPAKLHELEQIFSEQLNTRIQEAFKKTQEVGADVFQIAQYLEWYYPKEWERLKHNWPEHYKDVVLDLQVTMKIKRPGAVINPPWVKTGEEKLID</sequence>
<dbReference type="PANTHER" id="PTHR35789">
    <property type="entry name" value="SPORE GERMINATION PROTEIN B3"/>
    <property type="match status" value="1"/>
</dbReference>
<reference evidence="11" key="1">
    <citation type="submission" date="2016-10" db="EMBL/GenBank/DDBJ databases">
        <authorList>
            <person name="Varghese N."/>
            <person name="Submissions S."/>
        </authorList>
    </citation>
    <scope>NUCLEOTIDE SEQUENCE [LARGE SCALE GENOMIC DNA]</scope>
    <source>
        <strain evidence="11">SP</strain>
    </source>
</reference>
<keyword evidence="4" id="KW-0732">Signal</keyword>
<keyword evidence="7" id="KW-0449">Lipoprotein</keyword>
<keyword evidence="11" id="KW-1185">Reference proteome</keyword>
<dbReference type="Gene3D" id="3.30.300.210">
    <property type="entry name" value="Nutrient germinant receptor protein C, domain 3"/>
    <property type="match status" value="1"/>
</dbReference>
<organism evidence="10 11">
    <name type="scientific">Evansella caseinilytica</name>
    <dbReference type="NCBI Taxonomy" id="1503961"/>
    <lineage>
        <taxon>Bacteria</taxon>
        <taxon>Bacillati</taxon>
        <taxon>Bacillota</taxon>
        <taxon>Bacilli</taxon>
        <taxon>Bacillales</taxon>
        <taxon>Bacillaceae</taxon>
        <taxon>Evansella</taxon>
    </lineage>
</organism>
<keyword evidence="3" id="KW-0309">Germination</keyword>
<evidence type="ECO:0000256" key="3">
    <source>
        <dbReference type="ARBA" id="ARBA00022544"/>
    </source>
</evidence>
<accession>A0A1H3H1T6</accession>
<evidence type="ECO:0000259" key="8">
    <source>
        <dbReference type="Pfam" id="PF05504"/>
    </source>
</evidence>
<name>A0A1H3H1T6_9BACI</name>
<evidence type="ECO:0000256" key="1">
    <source>
        <dbReference type="ARBA" id="ARBA00004635"/>
    </source>
</evidence>
<dbReference type="EMBL" id="FNPI01000001">
    <property type="protein sequence ID" value="SDY09280.1"/>
    <property type="molecule type" value="Genomic_DNA"/>
</dbReference>
<dbReference type="GO" id="GO:0016020">
    <property type="term" value="C:membrane"/>
    <property type="evidence" value="ECO:0007669"/>
    <property type="project" value="UniProtKB-SubCell"/>
</dbReference>
<dbReference type="InterPro" id="IPR057336">
    <property type="entry name" value="GerAC_N"/>
</dbReference>
<dbReference type="GO" id="GO:0009847">
    <property type="term" value="P:spore germination"/>
    <property type="evidence" value="ECO:0007669"/>
    <property type="project" value="InterPro"/>
</dbReference>